<feature type="signal peptide" evidence="2">
    <location>
        <begin position="1"/>
        <end position="29"/>
    </location>
</feature>
<comment type="caution">
    <text evidence="3">The sequence shown here is derived from an EMBL/GenBank/DDBJ whole genome shotgun (WGS) entry which is preliminary data.</text>
</comment>
<evidence type="ECO:0000313" key="3">
    <source>
        <dbReference type="EMBL" id="MFC1439082.1"/>
    </source>
</evidence>
<evidence type="ECO:0000313" key="4">
    <source>
        <dbReference type="Proteomes" id="UP001592581"/>
    </source>
</evidence>
<dbReference type="Proteomes" id="UP001592581">
    <property type="component" value="Unassembled WGS sequence"/>
</dbReference>
<dbReference type="RefSeq" id="WP_380564594.1">
    <property type="nucleotide sequence ID" value="NZ_JBEUKS010000004.1"/>
</dbReference>
<organism evidence="3 4">
    <name type="scientific">Streptacidiphilus jeojiensis</name>
    <dbReference type="NCBI Taxonomy" id="3229225"/>
    <lineage>
        <taxon>Bacteria</taxon>
        <taxon>Bacillati</taxon>
        <taxon>Actinomycetota</taxon>
        <taxon>Actinomycetes</taxon>
        <taxon>Kitasatosporales</taxon>
        <taxon>Streptomycetaceae</taxon>
        <taxon>Streptacidiphilus</taxon>
    </lineage>
</organism>
<feature type="region of interest" description="Disordered" evidence="1">
    <location>
        <begin position="32"/>
        <end position="62"/>
    </location>
</feature>
<gene>
    <name evidence="3" type="ORF">ABUW04_12495</name>
</gene>
<protein>
    <submittedName>
        <fullName evidence="3">Uncharacterized protein</fullName>
    </submittedName>
</protein>
<keyword evidence="2" id="KW-0732">Signal</keyword>
<evidence type="ECO:0000256" key="2">
    <source>
        <dbReference type="SAM" id="SignalP"/>
    </source>
</evidence>
<sequence>MSAGGPFGLLVLLLAVLSALLLPVTGAEAAAKAPRAGSQTIDPTIPTPTAAEMGTDPGTTGGTSCGAGGSSWLAYSGATQVRLKVSLPALPAVNGLWSTTAHVWDTDGSSAVDVSDSDLAGGETAYMYLNLPLVDGHTYGWYAQIANATASSPESVSCYFTVDAGWPSTPLVSSTDFPSLAGVAPVKSANQLGTFDISGSKDPLPSGCTSASAPDCKASGLAYYLYSVDSQPGSGSPQLTPDDCGNASLGLSFGWGTHTLFVTPIDKAGLRGGTVQYTFYVSSQTLPPAPASTPPPACTTYVPVAPTRVLDTRSGTGGFNRPLGAGGSLALPVAGRAGVPSSGVGAVVLNVTATGATLSSWMSVYPDGQPRPTVSNLNFGKGRTVANLVTVPVVDGQVDLYNAYGSVNAVADLVGYYTTAATGSTFVSSGPTRVLDTRTGTGTPKQQLAAGKAIPLQIAGVNGAPEKVTAVAMNVTATGSTQGGYVTAYPDGQARPTTSTVNFAAKQTTPNLAIVPVVDGKIDFYNGFGSVDVVADITGYFTGDDTGAYFYPTVPTRLLDTRNGTGGFHKPVSATAGIALPVAGQPPVPATGVSAVVMNVTVTGATLGGWLAVCPDGQGKPTTSTLNFTPGQTVANLSITPMTDGKVDFFNGFGTVNVIADLAGYFSTS</sequence>
<evidence type="ECO:0000256" key="1">
    <source>
        <dbReference type="SAM" id="MobiDB-lite"/>
    </source>
</evidence>
<proteinExistence type="predicted"/>
<accession>A0ABV6XLM4</accession>
<name>A0ABV6XLM4_9ACTN</name>
<dbReference type="EMBL" id="JBEUKS010000004">
    <property type="protein sequence ID" value="MFC1439082.1"/>
    <property type="molecule type" value="Genomic_DNA"/>
</dbReference>
<reference evidence="3 4" key="1">
    <citation type="submission" date="2024-06" db="EMBL/GenBank/DDBJ databases">
        <authorList>
            <person name="Lee S.D."/>
        </authorList>
    </citation>
    <scope>NUCLEOTIDE SEQUENCE [LARGE SCALE GENOMIC DNA]</scope>
    <source>
        <strain evidence="3 4">N1-10</strain>
    </source>
</reference>
<feature type="chain" id="PRO_5045336993" evidence="2">
    <location>
        <begin position="30"/>
        <end position="669"/>
    </location>
</feature>
<feature type="compositionally biased region" description="Low complexity" evidence="1">
    <location>
        <begin position="32"/>
        <end position="49"/>
    </location>
</feature>
<keyword evidence="4" id="KW-1185">Reference proteome</keyword>